<evidence type="ECO:0000256" key="6">
    <source>
        <dbReference type="ARBA" id="ARBA00022692"/>
    </source>
</evidence>
<evidence type="ECO:0000313" key="19">
    <source>
        <dbReference type="RefSeq" id="XP_017775333.1"/>
    </source>
</evidence>
<accession>A0ABM1MIG4</accession>
<name>A0ABM1MIG4_NICVS</name>
<dbReference type="Proteomes" id="UP000695000">
    <property type="component" value="Unplaced"/>
</dbReference>
<keyword evidence="9 12" id="KW-1133">Transmembrane helix</keyword>
<evidence type="ECO:0000256" key="4">
    <source>
        <dbReference type="ARBA" id="ARBA00009038"/>
    </source>
</evidence>
<protein>
    <recommendedName>
        <fullName evidence="5 12">Dolichyl-diphosphooligosaccharide--protein glycosyltransferase subunit 2</fullName>
    </recommendedName>
    <alternativeName>
        <fullName evidence="12">Ribophorin-2</fullName>
    </alternativeName>
</protein>
<dbReference type="InterPro" id="IPR055374">
    <property type="entry name" value="Ribophorin_II_3rd"/>
</dbReference>
<dbReference type="InterPro" id="IPR055373">
    <property type="entry name" value="Ribophorin_II_N"/>
</dbReference>
<feature type="domain" description="Ribophorin II N-terminal" evidence="13">
    <location>
        <begin position="25"/>
        <end position="260"/>
    </location>
</feature>
<feature type="transmembrane region" description="Helical" evidence="12">
    <location>
        <begin position="570"/>
        <end position="592"/>
    </location>
</feature>
<dbReference type="Pfam" id="PF23860">
    <property type="entry name" value="Ribophorin_II_3rd"/>
    <property type="match status" value="1"/>
</dbReference>
<keyword evidence="7 12" id="KW-0732">Signal</keyword>
<dbReference type="InterPro" id="IPR056790">
    <property type="entry name" value="Ribophorin_II_C"/>
</dbReference>
<keyword evidence="8 12" id="KW-0256">Endoplasmic reticulum</keyword>
<evidence type="ECO:0000256" key="10">
    <source>
        <dbReference type="ARBA" id="ARBA00023136"/>
    </source>
</evidence>
<dbReference type="RefSeq" id="XP_017775333.1">
    <property type="nucleotide sequence ID" value="XM_017919844.1"/>
</dbReference>
<reference evidence="18 19" key="1">
    <citation type="submission" date="2025-05" db="UniProtKB">
        <authorList>
            <consortium name="RefSeq"/>
        </authorList>
    </citation>
    <scope>IDENTIFICATION</scope>
    <source>
        <tissue evidence="18 19">Whole Larva</tissue>
    </source>
</reference>
<evidence type="ECO:0000259" key="16">
    <source>
        <dbReference type="Pfam" id="PF25147"/>
    </source>
</evidence>
<feature type="transmembrane region" description="Helical" evidence="12">
    <location>
        <begin position="545"/>
        <end position="564"/>
    </location>
</feature>
<feature type="domain" description="Ribophorin II third" evidence="14">
    <location>
        <begin position="369"/>
        <end position="479"/>
    </location>
</feature>
<comment type="subunit">
    <text evidence="11">Component of the oligosaccharyltransferase (OST) complex. OST exists in two different complex forms which contain common core subunits RPN1, RPN2, OST48, OST4, DAD1 and TMEM258, either STT3A or STT3B as catalytic subunits, and form-specific accessory subunits. STT3A complex assembly occurs through the formation of 3 subcomplexes. Subcomplex 1 contains RPN1 and TMEM258, subcomplex 2 contains the STT3A-specific subunits STT3A, DC2/OSTC, and KCP2 as well as the core subunit OST4, and subcomplex 3 contains RPN2, DAD1, and OST48. The STT3A complex can form stable complexes with the Sec61 complex or with both the Sec61 and TRAP complexes. Interacts with DDI2. Interacts with TMEM35A/NACHO.</text>
</comment>
<evidence type="ECO:0000259" key="15">
    <source>
        <dbReference type="Pfam" id="PF23861"/>
    </source>
</evidence>
<dbReference type="PANTHER" id="PTHR12640:SF0">
    <property type="entry name" value="DOLICHYL-DIPHOSPHOOLIGOSACCHARIDE--PROTEIN GLYCOSYLTRANSFERASE SUBUNIT 2"/>
    <property type="match status" value="1"/>
</dbReference>
<evidence type="ECO:0000256" key="3">
    <source>
        <dbReference type="ARBA" id="ARBA00004922"/>
    </source>
</evidence>
<dbReference type="InterPro" id="IPR008814">
    <property type="entry name" value="Swp1"/>
</dbReference>
<evidence type="ECO:0000313" key="18">
    <source>
        <dbReference type="RefSeq" id="XP_017774364.1"/>
    </source>
</evidence>
<evidence type="ECO:0000256" key="11">
    <source>
        <dbReference type="ARBA" id="ARBA00046750"/>
    </source>
</evidence>
<comment type="pathway">
    <text evidence="3 12">Protein modification; protein glycosylation.</text>
</comment>
<evidence type="ECO:0000256" key="2">
    <source>
        <dbReference type="ARBA" id="ARBA00004477"/>
    </source>
</evidence>
<evidence type="ECO:0000313" key="17">
    <source>
        <dbReference type="Proteomes" id="UP000695000"/>
    </source>
</evidence>
<feature type="signal peptide" evidence="12">
    <location>
        <begin position="1"/>
        <end position="16"/>
    </location>
</feature>
<sequence>MLKCLTLLALAVAASASVSGIIDISGKDKQRLLQAITSGFIKLQPDDLDSVYYAAKGFDIMKEPLVKVLIMDSCAHLEYQYKPETSVESTFHALAAWKILKCVGKLENPEITNKFKKALEKPTCTSDVRYGIEGLQLLGQQIPNPAKVAQVLQQKLKEDDSLLSLGNGLHAAAMLGNHGKFAMDRVEDVVVQADEVDGKMLQWEGGLSTTGLLLTGLFKLKDAKALSQNQADKFAAYLLTRKSVQTAKGALALIEASMALSESSVSPVSITLAKSSQVTLDKPDLIVKVSNLLGKPLKQAPSPVVALSATRLADDVVVLSKQPLTPGSAPTEYVLPLKLEPGQYKISLTAGSHTSSIVARVLGPIKLQSLEIGLGDSDGSSAPKMNKIQQPNKVNLQGDSNQNLIVKFSLPRSVHQAYLRLYEGKKEIIFIAEKDNSQLYKINVNLANELTYTGNYNMELILGDSIVSNGLRWDLGSIDVKLTTTEGPNVPTHDVKPEIEHMFRVAEKRPPQAVSMFFTVAAASPLLLLLIIWMKIGLPFNYFNIYSVPFHLGYAGILALYTWFWLCGNMFSTCVWLVYIGGFTFIAGNRMLRNIATDKK</sequence>
<keyword evidence="10 12" id="KW-0472">Membrane</keyword>
<dbReference type="GeneID" id="108561085"/>
<proteinExistence type="inferred from homology"/>
<dbReference type="Pfam" id="PF23861">
    <property type="entry name" value="Ribophorin_II_2nd"/>
    <property type="match status" value="1"/>
</dbReference>
<feature type="domain" description="Ribophorin II C-terminal" evidence="16">
    <location>
        <begin position="503"/>
        <end position="598"/>
    </location>
</feature>
<comment type="subcellular location">
    <subcellularLocation>
        <location evidence="2 12">Endoplasmic reticulum membrane</location>
        <topology evidence="2 12">Multi-pass membrane protein</topology>
    </subcellularLocation>
</comment>
<feature type="transmembrane region" description="Helical" evidence="12">
    <location>
        <begin position="513"/>
        <end position="533"/>
    </location>
</feature>
<dbReference type="Pfam" id="PF25147">
    <property type="entry name" value="Ribophorin_II_C"/>
    <property type="match status" value="1"/>
</dbReference>
<keyword evidence="6 12" id="KW-0812">Transmembrane</keyword>
<dbReference type="RefSeq" id="XP_017774364.1">
    <property type="nucleotide sequence ID" value="XM_017918875.1"/>
</dbReference>
<evidence type="ECO:0000259" key="13">
    <source>
        <dbReference type="Pfam" id="PF05817"/>
    </source>
</evidence>
<keyword evidence="17" id="KW-1185">Reference proteome</keyword>
<feature type="chain" id="PRO_5044948521" description="Dolichyl-diphosphooligosaccharide--protein glycosyltransferase subunit 2" evidence="12">
    <location>
        <begin position="17"/>
        <end position="600"/>
    </location>
</feature>
<dbReference type="GeneID" id="108561783"/>
<dbReference type="Pfam" id="PF05817">
    <property type="entry name" value="Ribophorin_II"/>
    <property type="match status" value="1"/>
</dbReference>
<organism evidence="17 18">
    <name type="scientific">Nicrophorus vespilloides</name>
    <name type="common">Boreal carrion beetle</name>
    <dbReference type="NCBI Taxonomy" id="110193"/>
    <lineage>
        <taxon>Eukaryota</taxon>
        <taxon>Metazoa</taxon>
        <taxon>Ecdysozoa</taxon>
        <taxon>Arthropoda</taxon>
        <taxon>Hexapoda</taxon>
        <taxon>Insecta</taxon>
        <taxon>Pterygota</taxon>
        <taxon>Neoptera</taxon>
        <taxon>Endopterygota</taxon>
        <taxon>Coleoptera</taxon>
        <taxon>Polyphaga</taxon>
        <taxon>Staphyliniformia</taxon>
        <taxon>Silphidae</taxon>
        <taxon>Nicrophorinae</taxon>
        <taxon>Nicrophorus</taxon>
    </lineage>
</organism>
<evidence type="ECO:0000259" key="14">
    <source>
        <dbReference type="Pfam" id="PF23860"/>
    </source>
</evidence>
<evidence type="ECO:0000256" key="5">
    <source>
        <dbReference type="ARBA" id="ARBA00017612"/>
    </source>
</evidence>
<evidence type="ECO:0000256" key="9">
    <source>
        <dbReference type="ARBA" id="ARBA00022989"/>
    </source>
</evidence>
<evidence type="ECO:0000256" key="1">
    <source>
        <dbReference type="ARBA" id="ARBA00002791"/>
    </source>
</evidence>
<gene>
    <name evidence="18" type="primary">LOC108561085</name>
    <name evidence="19" type="synonym">LOC108561783</name>
</gene>
<evidence type="ECO:0000256" key="7">
    <source>
        <dbReference type="ARBA" id="ARBA00022729"/>
    </source>
</evidence>
<evidence type="ECO:0000256" key="12">
    <source>
        <dbReference type="RuleBase" id="RU366029"/>
    </source>
</evidence>
<comment type="similarity">
    <text evidence="4 12">Belongs to the SWP1 family.</text>
</comment>
<feature type="domain" description="Ribophorin II second" evidence="15">
    <location>
        <begin position="268"/>
        <end position="357"/>
    </location>
</feature>
<dbReference type="InterPro" id="IPR055375">
    <property type="entry name" value="Ribophorin_II_2nd"/>
</dbReference>
<dbReference type="PANTHER" id="PTHR12640">
    <property type="entry name" value="RIBOPHORIN II"/>
    <property type="match status" value="1"/>
</dbReference>
<evidence type="ECO:0000256" key="8">
    <source>
        <dbReference type="ARBA" id="ARBA00022824"/>
    </source>
</evidence>
<comment type="function">
    <text evidence="1 12">Subunit of the oligosaccharyl transferase (OST) complex that catalyzes the initial transfer of a defined glycan (Glc(3)Man(9)GlcNAc(2) in eukaryotes) from the lipid carrier dolichol-pyrophosphate to an asparagine residue within an Asn-X-Ser/Thr consensus motif in nascent polypeptide chains, the first step in protein N-glycosylation. N-glycosylation occurs cotranslationally and the complex associates with the Sec61 complex at the channel-forming translocon complex that mediates protein translocation across the endoplasmic reticulum (ER). All subunits are required for a maximal enzyme activity.</text>
</comment>